<dbReference type="PANTHER" id="PTHR33408">
    <property type="entry name" value="TRANSPOSASE"/>
    <property type="match status" value="1"/>
</dbReference>
<name>A0AA96VLZ7_9STRE</name>
<proteinExistence type="predicted"/>
<organism evidence="3">
    <name type="scientific">Streptococcus iners</name>
    <dbReference type="NCBI Taxonomy" id="3028084"/>
    <lineage>
        <taxon>Bacteria</taxon>
        <taxon>Bacillati</taxon>
        <taxon>Bacillota</taxon>
        <taxon>Bacilli</taxon>
        <taxon>Lactobacillales</taxon>
        <taxon>Streptococcaceae</taxon>
        <taxon>Streptococcus</taxon>
    </lineage>
</organism>
<evidence type="ECO:0000259" key="2">
    <source>
        <dbReference type="Pfam" id="PF13751"/>
    </source>
</evidence>
<dbReference type="InterPro" id="IPR047629">
    <property type="entry name" value="IS1182_transpos"/>
</dbReference>
<dbReference type="Pfam" id="PF05598">
    <property type="entry name" value="DUF772"/>
    <property type="match status" value="1"/>
</dbReference>
<dbReference type="AlphaFoldDB" id="A0AA96VLZ7"/>
<reference evidence="3" key="1">
    <citation type="submission" date="2023-02" db="EMBL/GenBank/DDBJ databases">
        <title>Streptococcus sp. Genome Sequencing and Assembly.</title>
        <authorList>
            <person name="Shore S.M."/>
            <person name="Nicholson T.L."/>
        </authorList>
    </citation>
    <scope>NUCLEOTIDE SEQUENCE</scope>
    <source>
        <strain evidence="3">29887</strain>
    </source>
</reference>
<dbReference type="PANTHER" id="PTHR33408:SF2">
    <property type="entry name" value="TRANSPOSASE DDE DOMAIN-CONTAINING PROTEIN"/>
    <property type="match status" value="1"/>
</dbReference>
<evidence type="ECO:0000259" key="1">
    <source>
        <dbReference type="Pfam" id="PF05598"/>
    </source>
</evidence>
<dbReference type="Pfam" id="PF13751">
    <property type="entry name" value="DDE_Tnp_1_6"/>
    <property type="match status" value="1"/>
</dbReference>
<dbReference type="InterPro" id="IPR008490">
    <property type="entry name" value="Transposase_InsH_N"/>
</dbReference>
<feature type="domain" description="Transposase InsH N-terminal" evidence="1">
    <location>
        <begin position="18"/>
        <end position="113"/>
    </location>
</feature>
<accession>A0AA96VLZ7</accession>
<feature type="domain" description="Transposase DDE" evidence="2">
    <location>
        <begin position="321"/>
        <end position="440"/>
    </location>
</feature>
<dbReference type="InterPro" id="IPR025668">
    <property type="entry name" value="Tnp_DDE_dom"/>
</dbReference>
<evidence type="ECO:0000313" key="3">
    <source>
        <dbReference type="EMBL" id="WNY50739.1"/>
    </source>
</evidence>
<dbReference type="KEGG" id="sins:PW252_09220"/>
<gene>
    <name evidence="3" type="ORF">PW252_09220</name>
</gene>
<dbReference type="NCBIfam" id="NF033551">
    <property type="entry name" value="transpos_IS1182"/>
    <property type="match status" value="1"/>
</dbReference>
<dbReference type="EMBL" id="CP118735">
    <property type="protein sequence ID" value="WNY50739.1"/>
    <property type="molecule type" value="Genomic_DNA"/>
</dbReference>
<protein>
    <submittedName>
        <fullName evidence="3">IS1182 family transposase</fullName>
    </submittedName>
</protein>
<sequence>MLHKENPDYNRGQFGFYSLDDLVPQDHLLRQIEEAIDFSFIYDLVADSYSDDTGRPSLDPILLIKIPILQCLFGIRSMRQTIKEIEVNTAYRWFLGLRLDDKVPHFTTYGKNYVRRFQDRQVIEGIFTHILGLCVNAGFIDPTEIFIDGTHIKAAANNRKFINREIEKQAKFMSDQLEIEINRDREKHAKKPLGPAKEEGPIAKKISTTDPESGWFHKGDHKEVFAYTAQVACDKHGWALAYSVEAGNVHDSQAFPVLFAKLQPFQPSFLVADSGYKTPSIARFLLEQEITPVFPYTRPKGKKGKLRSKDFVYDEYYDCYICPENQVLTYRTTTREGYREYKSDSAICATCPLLSICTESKNKQKVVTRHIWKEALESCEEIRHRKGMKELYQKRKETIERLFGTAKEYHNLRYTREKGKSKMEDKVGLTLACLNLKKLVKMRAGKPFYFVQIATILAKRRTIRPINRKRQTSSEMFVFILELRLQFFSFVLHSQQQISEKSM</sequence>